<evidence type="ECO:0000259" key="2">
    <source>
        <dbReference type="Pfam" id="PF13439"/>
    </source>
</evidence>
<dbReference type="GO" id="GO:0016758">
    <property type="term" value="F:hexosyltransferase activity"/>
    <property type="evidence" value="ECO:0007669"/>
    <property type="project" value="TreeGrafter"/>
</dbReference>
<evidence type="ECO:0000313" key="3">
    <source>
        <dbReference type="EMBL" id="ELZ38091.1"/>
    </source>
</evidence>
<dbReference type="SUPFAM" id="SSF53756">
    <property type="entry name" value="UDP-Glycosyltransferase/glycogen phosphorylase"/>
    <property type="match status" value="1"/>
</dbReference>
<keyword evidence="4" id="KW-1185">Reference proteome</keyword>
<dbReference type="OrthoDB" id="132546at2157"/>
<dbReference type="EMBL" id="AOJE01000058">
    <property type="protein sequence ID" value="ELZ38091.1"/>
    <property type="molecule type" value="Genomic_DNA"/>
</dbReference>
<protein>
    <submittedName>
        <fullName evidence="3">Group 1 glycosyl transferase</fullName>
    </submittedName>
</protein>
<proteinExistence type="predicted"/>
<accession>M0DRG2</accession>
<dbReference type="Pfam" id="PF13439">
    <property type="entry name" value="Glyco_transf_4"/>
    <property type="match status" value="1"/>
</dbReference>
<name>M0DRG2_9EURY</name>
<dbReference type="PANTHER" id="PTHR45947:SF3">
    <property type="entry name" value="SULFOQUINOVOSYL TRANSFERASE SQD2"/>
    <property type="match status" value="1"/>
</dbReference>
<dbReference type="PATRIC" id="fig|1227484.4.peg.2146"/>
<dbReference type="InterPro" id="IPR028098">
    <property type="entry name" value="Glyco_trans_4-like_N"/>
</dbReference>
<keyword evidence="3" id="KW-0808">Transferase</keyword>
<sequence>MHLLAATNNLFPDPEATGSGRYSYEVGRRLVDRGHRVSVVTRRRGDAPRRETVAGMDVYRYGASIPRLPATLREIRRHVEAVEAEAPVDAVGFHGALSSLGVDRAVSPAVPRTYTVHGLWGVEYDIRASGGALAAPWHRLNRWLRHRVEARTVSHSDRVVVLSEYMRDRVDRHHDATPPCTVIPGGADTARFAPSAATADRFPTAGPNFLTVRRLTPRMGIETLLDAFAAVVEDAPDAHLYVGGDGHLRESLVARAERLGVASSVTFLGYVPEDDLPATYASADVFVLPTLELEGFGLATLEALAAGTPVVGTRAGATPEILGDLDGDPAIPESLLVPPGDADALATRLSAWGRLSPAERAAAGDACRAYVERAGYTWEAVTDRVAALFERLAADET</sequence>
<dbReference type="PANTHER" id="PTHR45947">
    <property type="entry name" value="SULFOQUINOVOSYL TRANSFERASE SQD2"/>
    <property type="match status" value="1"/>
</dbReference>
<reference evidence="3 4" key="1">
    <citation type="journal article" date="2014" name="PLoS Genet.">
        <title>Phylogenetically driven sequencing of extremely halophilic archaea reveals strategies for static and dynamic osmo-response.</title>
        <authorList>
            <person name="Becker E.A."/>
            <person name="Seitzer P.M."/>
            <person name="Tritt A."/>
            <person name="Larsen D."/>
            <person name="Krusor M."/>
            <person name="Yao A.I."/>
            <person name="Wu D."/>
            <person name="Madern D."/>
            <person name="Eisen J.A."/>
            <person name="Darling A.E."/>
            <person name="Facciotti M.T."/>
        </authorList>
    </citation>
    <scope>NUCLEOTIDE SEQUENCE [LARGE SCALE GENOMIC DNA]</scope>
    <source>
        <strain evidence="3 4">DSM 1137</strain>
    </source>
</reference>
<dbReference type="CDD" id="cd03801">
    <property type="entry name" value="GT4_PimA-like"/>
    <property type="match status" value="1"/>
</dbReference>
<gene>
    <name evidence="3" type="ORF">C471_10921</name>
</gene>
<dbReference type="Proteomes" id="UP000011514">
    <property type="component" value="Unassembled WGS sequence"/>
</dbReference>
<dbReference type="AlphaFoldDB" id="M0DRG2"/>
<dbReference type="eggNOG" id="arCOG01403">
    <property type="taxonomic scope" value="Archaea"/>
</dbReference>
<feature type="domain" description="Glycosyl transferase family 1" evidence="1">
    <location>
        <begin position="206"/>
        <end position="352"/>
    </location>
</feature>
<dbReference type="InterPro" id="IPR001296">
    <property type="entry name" value="Glyco_trans_1"/>
</dbReference>
<comment type="caution">
    <text evidence="3">The sequence shown here is derived from an EMBL/GenBank/DDBJ whole genome shotgun (WGS) entry which is preliminary data.</text>
</comment>
<dbReference type="Gene3D" id="3.40.50.2000">
    <property type="entry name" value="Glycogen Phosphorylase B"/>
    <property type="match status" value="2"/>
</dbReference>
<evidence type="ECO:0000259" key="1">
    <source>
        <dbReference type="Pfam" id="PF00534"/>
    </source>
</evidence>
<dbReference type="InterPro" id="IPR050194">
    <property type="entry name" value="Glycosyltransferase_grp1"/>
</dbReference>
<dbReference type="Pfam" id="PF00534">
    <property type="entry name" value="Glycos_transf_1"/>
    <property type="match status" value="1"/>
</dbReference>
<feature type="domain" description="Glycosyltransferase subfamily 4-like N-terminal" evidence="2">
    <location>
        <begin position="18"/>
        <end position="191"/>
    </location>
</feature>
<evidence type="ECO:0000313" key="4">
    <source>
        <dbReference type="Proteomes" id="UP000011514"/>
    </source>
</evidence>
<dbReference type="RefSeq" id="WP_004048914.1">
    <property type="nucleotide sequence ID" value="NZ_AOJE01000058.1"/>
</dbReference>
<dbReference type="STRING" id="1227484.C471_10921"/>
<organism evidence="3 4">
    <name type="scientific">Halorubrum saccharovorum DSM 1137</name>
    <dbReference type="NCBI Taxonomy" id="1227484"/>
    <lineage>
        <taxon>Archaea</taxon>
        <taxon>Methanobacteriati</taxon>
        <taxon>Methanobacteriota</taxon>
        <taxon>Stenosarchaea group</taxon>
        <taxon>Halobacteria</taxon>
        <taxon>Halobacteriales</taxon>
        <taxon>Haloferacaceae</taxon>
        <taxon>Halorubrum</taxon>
    </lineage>
</organism>